<feature type="non-terminal residue" evidence="6">
    <location>
        <position position="1"/>
    </location>
</feature>
<keyword evidence="5" id="KW-0325">Glycoprotein</keyword>
<evidence type="ECO:0000256" key="3">
    <source>
        <dbReference type="ARBA" id="ARBA00022525"/>
    </source>
</evidence>
<protein>
    <submittedName>
        <fullName evidence="6">GILT-domain-containing protein</fullName>
    </submittedName>
</protein>
<dbReference type="PANTHER" id="PTHR13234:SF8">
    <property type="entry name" value="GAMMA-INTERFERON-INDUCIBLE LYSOSOMAL THIOL REDUCTASE"/>
    <property type="match status" value="1"/>
</dbReference>
<evidence type="ECO:0000313" key="7">
    <source>
        <dbReference type="Proteomes" id="UP000095751"/>
    </source>
</evidence>
<gene>
    <name evidence="6" type="ORF">FRACYDRAFT_161607</name>
</gene>
<dbReference type="Proteomes" id="UP000095751">
    <property type="component" value="Unassembled WGS sequence"/>
</dbReference>
<dbReference type="OrthoDB" id="958254at2759"/>
<dbReference type="InParanoid" id="A0A1E7FYR3"/>
<evidence type="ECO:0000313" key="6">
    <source>
        <dbReference type="EMBL" id="OEU22963.1"/>
    </source>
</evidence>
<comment type="subcellular location">
    <subcellularLocation>
        <location evidence="1">Secreted</location>
    </subcellularLocation>
</comment>
<feature type="non-terminal residue" evidence="6">
    <location>
        <position position="196"/>
    </location>
</feature>
<keyword evidence="4" id="KW-0732">Signal</keyword>
<evidence type="ECO:0000256" key="5">
    <source>
        <dbReference type="ARBA" id="ARBA00023180"/>
    </source>
</evidence>
<dbReference type="InterPro" id="IPR004911">
    <property type="entry name" value="Interferon-induced_GILT"/>
</dbReference>
<keyword evidence="3" id="KW-0964">Secreted</keyword>
<organism evidence="6 7">
    <name type="scientific">Fragilariopsis cylindrus CCMP1102</name>
    <dbReference type="NCBI Taxonomy" id="635003"/>
    <lineage>
        <taxon>Eukaryota</taxon>
        <taxon>Sar</taxon>
        <taxon>Stramenopiles</taxon>
        <taxon>Ochrophyta</taxon>
        <taxon>Bacillariophyta</taxon>
        <taxon>Bacillariophyceae</taxon>
        <taxon>Bacillariophycidae</taxon>
        <taxon>Bacillariales</taxon>
        <taxon>Bacillariaceae</taxon>
        <taxon>Fragilariopsis</taxon>
    </lineage>
</organism>
<dbReference type="Pfam" id="PF03227">
    <property type="entry name" value="GILT"/>
    <property type="match status" value="1"/>
</dbReference>
<proteinExistence type="inferred from homology"/>
<dbReference type="KEGG" id="fcy:FRACYDRAFT_161607"/>
<reference evidence="6 7" key="1">
    <citation type="submission" date="2016-09" db="EMBL/GenBank/DDBJ databases">
        <title>Extensive genetic diversity and differential bi-allelic expression allows diatom success in the polar Southern Ocean.</title>
        <authorList>
            <consortium name="DOE Joint Genome Institute"/>
            <person name="Mock T."/>
            <person name="Otillar R.P."/>
            <person name="Strauss J."/>
            <person name="Dupont C."/>
            <person name="Frickenhaus S."/>
            <person name="Maumus F."/>
            <person name="Mcmullan M."/>
            <person name="Sanges R."/>
            <person name="Schmutz J."/>
            <person name="Toseland A."/>
            <person name="Valas R."/>
            <person name="Veluchamy A."/>
            <person name="Ward B.J."/>
            <person name="Allen A."/>
            <person name="Barry K."/>
            <person name="Falciatore A."/>
            <person name="Ferrante M."/>
            <person name="Fortunato A.E."/>
            <person name="Gloeckner G."/>
            <person name="Gruber A."/>
            <person name="Hipkin R."/>
            <person name="Janech M."/>
            <person name="Kroth P."/>
            <person name="Leese F."/>
            <person name="Lindquist E."/>
            <person name="Lyon B.R."/>
            <person name="Martin J."/>
            <person name="Mayer C."/>
            <person name="Parker M."/>
            <person name="Quesneville H."/>
            <person name="Raymond J."/>
            <person name="Uhlig C."/>
            <person name="Valentin K.U."/>
            <person name="Worden A.Z."/>
            <person name="Armbrust E.V."/>
            <person name="Bowler C."/>
            <person name="Green B."/>
            <person name="Moulton V."/>
            <person name="Van Oosterhout C."/>
            <person name="Grigoriev I."/>
        </authorList>
    </citation>
    <scope>NUCLEOTIDE SEQUENCE [LARGE SCALE GENOMIC DNA]</scope>
    <source>
        <strain evidence="6 7">CCMP1102</strain>
    </source>
</reference>
<dbReference type="AlphaFoldDB" id="A0A1E7FYR3"/>
<evidence type="ECO:0000256" key="4">
    <source>
        <dbReference type="ARBA" id="ARBA00022729"/>
    </source>
</evidence>
<dbReference type="GO" id="GO:0016671">
    <property type="term" value="F:oxidoreductase activity, acting on a sulfur group of donors, disulfide as acceptor"/>
    <property type="evidence" value="ECO:0007669"/>
    <property type="project" value="InterPro"/>
</dbReference>
<accession>A0A1E7FYR3</accession>
<sequence>KVQVELYYESQCPDCRDIIFGSFYEAYQADNFLDMADITFIPYGNAKEVSSQPNPESGFYEFQCQHGESECIYNIIETCAINKIKDDLKKFKYINCIEHNNDSREVHQDYYQIALDCALDVDLDLDLDIEIIEEIQFCSISKEGNELEHKMALKTNNLDPKHEFVPHIVVNGIHNDEIQNDIIDSLLNFVCKTYKG</sequence>
<dbReference type="PANTHER" id="PTHR13234">
    <property type="entry name" value="GAMMA-INTERFERON INDUCIBLE LYSOSOMAL THIOL REDUCTASE GILT"/>
    <property type="match status" value="1"/>
</dbReference>
<dbReference type="GO" id="GO:0005576">
    <property type="term" value="C:extracellular region"/>
    <property type="evidence" value="ECO:0007669"/>
    <property type="project" value="UniProtKB-SubCell"/>
</dbReference>
<dbReference type="EMBL" id="KV784353">
    <property type="protein sequence ID" value="OEU22963.1"/>
    <property type="molecule type" value="Genomic_DNA"/>
</dbReference>
<comment type="similarity">
    <text evidence="2">Belongs to the GILT family.</text>
</comment>
<name>A0A1E7FYR3_9STRA</name>
<evidence type="ECO:0000256" key="2">
    <source>
        <dbReference type="ARBA" id="ARBA00005679"/>
    </source>
</evidence>
<keyword evidence="7" id="KW-1185">Reference proteome</keyword>
<evidence type="ECO:0000256" key="1">
    <source>
        <dbReference type="ARBA" id="ARBA00004613"/>
    </source>
</evidence>